<dbReference type="SUPFAM" id="SSF54211">
    <property type="entry name" value="Ribosomal protein S5 domain 2-like"/>
    <property type="match status" value="1"/>
</dbReference>
<dbReference type="Proteomes" id="UP001445335">
    <property type="component" value="Unassembled WGS sequence"/>
</dbReference>
<dbReference type="PANTHER" id="PTHR10073">
    <property type="entry name" value="DNA MISMATCH REPAIR PROTEIN MLH, PMS, MUTL"/>
    <property type="match status" value="1"/>
</dbReference>
<dbReference type="InterPro" id="IPR036890">
    <property type="entry name" value="HATPase_C_sf"/>
</dbReference>
<dbReference type="SUPFAM" id="SSF50685">
    <property type="entry name" value="Barwin-like endoglucanases"/>
    <property type="match status" value="1"/>
</dbReference>
<dbReference type="InterPro" id="IPR014762">
    <property type="entry name" value="DNA_mismatch_repair_CS"/>
</dbReference>
<dbReference type="PROSITE" id="PS00058">
    <property type="entry name" value="DNA_MISMATCH_REPAIR_1"/>
    <property type="match status" value="1"/>
</dbReference>
<evidence type="ECO:0000256" key="1">
    <source>
        <dbReference type="ARBA" id="ARBA00004123"/>
    </source>
</evidence>
<dbReference type="GO" id="GO:0016887">
    <property type="term" value="F:ATP hydrolysis activity"/>
    <property type="evidence" value="ECO:0007669"/>
    <property type="project" value="InterPro"/>
</dbReference>
<feature type="region of interest" description="Disordered" evidence="6">
    <location>
        <begin position="261"/>
        <end position="312"/>
    </location>
</feature>
<dbReference type="Pfam" id="PF16413">
    <property type="entry name" value="Mlh1_C"/>
    <property type="match status" value="1"/>
</dbReference>
<keyword evidence="3" id="KW-0227">DNA damage</keyword>
<dbReference type="Gene3D" id="3.30.565.10">
    <property type="entry name" value="Histidine kinase-like ATPase, C-terminal domain"/>
    <property type="match status" value="1"/>
</dbReference>
<protein>
    <submittedName>
        <fullName evidence="10">Uncharacterized protein</fullName>
    </submittedName>
</protein>
<sequence length="1080" mass="113049">MTTSKVLSLDRMLPWALAALLAALLAQQTAAQSTGTSFYGWATPYGGRASGHDANVASYGLVNGACGYGALNRSSWPFWAAAAIPRSSPIASSGLAGKDGCGACIRITCTQNCPASASPVVALVTDACESCGTEQVNPHALIYEQHLSQGYQVDVRVEQVACEPPGNIVVRVTGGHQDPNYIRLVLLDVAGLQPIQYVHIKPSAESGWTSMHNQYGAAWQADSLGPPPYDVRITPQNTAALVAMRAVPSLALGDYPTGVQPAPAASAPAPAASPAAPAATPAPPATPAAPAVPAAPASSPGSSQPGLALRAPGSAQLEESVVNRIAAGEVIQRPVNALKELVENSLDAGATQVNIVVKEGGNKMLQIQDNGLGVQKEDLPLLCERHATSKLRDFRDLEGIATLGFRGEALASISFVAHLTVTTMTRGATHGHRVTYRDGRMDPAGPVPCAAVQGTTLVVEDLFYNMLTRKKALKGASDEYARVLDMVGRHAVYKAGTGFSVKKQGEARPDIHTVQGASRLDNIRAIYGASVARALLQLAVRAGGFGASPAPDGEGALASAPARASGVLGLDLDGAAQGGCGTDDGPQFIAEGYVSSADYSGKRAVLVLFINGRPVDCAPLKRALEATYASVLPKAAKPFVFLDLRLPGSHVDVNVHPTKREVGFLHQDALIARLCQATEALLLSSNSQRTFTQTLLPSAPLALSPDRALARAAAGGDEVGANGSGSDGEGDLGEGPPRPPPVLTTRRDKAGGDRKLGADAVNSAAAGAAADNGLEDMGPVDAGFLEALEGLGSGEGGGDGVWSGGRSVRPRLAPPACKLDSILELVAEVDQGVHRGLTEMIRGHTFVGMADDTLALVQGGTRLFLLDVTALSRDLFYQQTLRRWERLPAIRLEDAPRVADLARAALSAPDLYGDPLEEDSAASAEEVISLVERLLIAKAPMLAEYLSFGVDEGGRLTALPQLVNGHVPDLARLPGFVLSLARDVDWAEEKPCFRTLAEALSDFYCIQPPLFTDPDPDPCPSPGGTLAGAHADRSDREWMLEHVVFPAMRNGYKPPRSRATDGTIVELTRLEKLYKVFERC</sequence>
<feature type="domain" description="Expansin-like CBD" evidence="9">
    <location>
        <begin position="180"/>
        <end position="249"/>
    </location>
</feature>
<dbReference type="InterPro" id="IPR038973">
    <property type="entry name" value="MutL/Mlh/Pms-like"/>
</dbReference>
<dbReference type="GO" id="GO:0005524">
    <property type="term" value="F:ATP binding"/>
    <property type="evidence" value="ECO:0007669"/>
    <property type="project" value="InterPro"/>
</dbReference>
<dbReference type="InterPro" id="IPR007117">
    <property type="entry name" value="Expansin_CBD"/>
</dbReference>
<keyword evidence="4" id="KW-0234">DNA repair</keyword>
<dbReference type="FunFam" id="3.30.565.10:FF:000003">
    <property type="entry name" value="DNA mismatch repair endonuclease MutL"/>
    <property type="match status" value="1"/>
</dbReference>
<dbReference type="SUPFAM" id="SSF49590">
    <property type="entry name" value="PHL pollen allergen"/>
    <property type="match status" value="1"/>
</dbReference>
<feature type="chain" id="PRO_5043576032" evidence="7">
    <location>
        <begin position="32"/>
        <end position="1080"/>
    </location>
</feature>
<keyword evidence="7" id="KW-0732">Signal</keyword>
<dbReference type="InterPro" id="IPR007112">
    <property type="entry name" value="Expansin/allergen_DPBB_dom"/>
</dbReference>
<dbReference type="PROSITE" id="PS50843">
    <property type="entry name" value="EXPANSIN_CBD"/>
    <property type="match status" value="1"/>
</dbReference>
<comment type="subcellular location">
    <subcellularLocation>
        <location evidence="1">Nucleus</location>
    </subcellularLocation>
</comment>
<evidence type="ECO:0000259" key="8">
    <source>
        <dbReference type="PROSITE" id="PS50842"/>
    </source>
</evidence>
<dbReference type="Gene3D" id="3.30.230.10">
    <property type="match status" value="1"/>
</dbReference>
<dbReference type="AlphaFoldDB" id="A0AAW1QHN5"/>
<evidence type="ECO:0000256" key="5">
    <source>
        <dbReference type="ARBA" id="ARBA00023242"/>
    </source>
</evidence>
<dbReference type="CDD" id="cd16926">
    <property type="entry name" value="HATPase_MutL-MLH-PMS-like"/>
    <property type="match status" value="1"/>
</dbReference>
<evidence type="ECO:0000313" key="10">
    <source>
        <dbReference type="EMBL" id="KAK9820973.1"/>
    </source>
</evidence>
<proteinExistence type="inferred from homology"/>
<evidence type="ECO:0000256" key="6">
    <source>
        <dbReference type="SAM" id="MobiDB-lite"/>
    </source>
</evidence>
<dbReference type="PANTHER" id="PTHR10073:SF12">
    <property type="entry name" value="DNA MISMATCH REPAIR PROTEIN MLH1"/>
    <property type="match status" value="1"/>
</dbReference>
<dbReference type="InterPro" id="IPR014721">
    <property type="entry name" value="Ribsml_uS5_D2-typ_fold_subgr"/>
</dbReference>
<feature type="compositionally biased region" description="Low complexity" evidence="6">
    <location>
        <begin position="288"/>
        <end position="300"/>
    </location>
</feature>
<feature type="signal peptide" evidence="7">
    <location>
        <begin position="1"/>
        <end position="31"/>
    </location>
</feature>
<dbReference type="NCBIfam" id="TIGR00585">
    <property type="entry name" value="mutl"/>
    <property type="match status" value="1"/>
</dbReference>
<dbReference type="Pfam" id="PF01119">
    <property type="entry name" value="DNA_mis_repair"/>
    <property type="match status" value="1"/>
</dbReference>
<evidence type="ECO:0000256" key="3">
    <source>
        <dbReference type="ARBA" id="ARBA00022763"/>
    </source>
</evidence>
<dbReference type="GO" id="GO:0140664">
    <property type="term" value="F:ATP-dependent DNA damage sensor activity"/>
    <property type="evidence" value="ECO:0007669"/>
    <property type="project" value="InterPro"/>
</dbReference>
<feature type="domain" description="Expansin-like EG45" evidence="8">
    <location>
        <begin position="63"/>
        <end position="167"/>
    </location>
</feature>
<dbReference type="CDD" id="cd22271">
    <property type="entry name" value="DPBB_EXP_N-like"/>
    <property type="match status" value="1"/>
</dbReference>
<dbReference type="Gene3D" id="2.40.40.10">
    <property type="entry name" value="RlpA-like domain"/>
    <property type="match status" value="1"/>
</dbReference>
<feature type="region of interest" description="Disordered" evidence="6">
    <location>
        <begin position="712"/>
        <end position="756"/>
    </location>
</feature>
<comment type="similarity">
    <text evidence="2">Belongs to the DNA mismatch repair MutL/HexB family.</text>
</comment>
<accession>A0AAW1QHN5</accession>
<dbReference type="InterPro" id="IPR020568">
    <property type="entry name" value="Ribosomal_Su5_D2-typ_SF"/>
</dbReference>
<feature type="compositionally biased region" description="Basic and acidic residues" evidence="6">
    <location>
        <begin position="745"/>
        <end position="756"/>
    </location>
</feature>
<gene>
    <name evidence="10" type="ORF">WJX81_004838</name>
</gene>
<keyword evidence="11" id="KW-1185">Reference proteome</keyword>
<dbReference type="InterPro" id="IPR032189">
    <property type="entry name" value="Mlh1_C"/>
</dbReference>
<dbReference type="FunFam" id="3.30.230.10:FF:000014">
    <property type="entry name" value="DNA mismatch repair protein Mlh1"/>
    <property type="match status" value="1"/>
</dbReference>
<dbReference type="Gene3D" id="2.60.40.760">
    <property type="entry name" value="Expansin, cellulose-binding-like domain"/>
    <property type="match status" value="1"/>
</dbReference>
<reference evidence="10 11" key="1">
    <citation type="journal article" date="2024" name="Nat. Commun.">
        <title>Phylogenomics reveals the evolutionary origins of lichenization in chlorophyte algae.</title>
        <authorList>
            <person name="Puginier C."/>
            <person name="Libourel C."/>
            <person name="Otte J."/>
            <person name="Skaloud P."/>
            <person name="Haon M."/>
            <person name="Grisel S."/>
            <person name="Petersen M."/>
            <person name="Berrin J.G."/>
            <person name="Delaux P.M."/>
            <person name="Dal Grande F."/>
            <person name="Keller J."/>
        </authorList>
    </citation>
    <scope>NUCLEOTIDE SEQUENCE [LARGE SCALE GENOMIC DNA]</scope>
    <source>
        <strain evidence="10 11">SAG 245.80</strain>
    </source>
</reference>
<organism evidence="10 11">
    <name type="scientific">Elliptochloris bilobata</name>
    <dbReference type="NCBI Taxonomy" id="381761"/>
    <lineage>
        <taxon>Eukaryota</taxon>
        <taxon>Viridiplantae</taxon>
        <taxon>Chlorophyta</taxon>
        <taxon>core chlorophytes</taxon>
        <taxon>Trebouxiophyceae</taxon>
        <taxon>Trebouxiophyceae incertae sedis</taxon>
        <taxon>Elliptochloris clade</taxon>
        <taxon>Elliptochloris</taxon>
    </lineage>
</organism>
<dbReference type="GO" id="GO:0032389">
    <property type="term" value="C:MutLalpha complex"/>
    <property type="evidence" value="ECO:0007669"/>
    <property type="project" value="TreeGrafter"/>
</dbReference>
<feature type="compositionally biased region" description="Low complexity" evidence="6">
    <location>
        <begin position="261"/>
        <end position="279"/>
    </location>
</feature>
<dbReference type="EMBL" id="JALJOU010000110">
    <property type="protein sequence ID" value="KAK9820973.1"/>
    <property type="molecule type" value="Genomic_DNA"/>
</dbReference>
<evidence type="ECO:0000256" key="4">
    <source>
        <dbReference type="ARBA" id="ARBA00023204"/>
    </source>
</evidence>
<dbReference type="SUPFAM" id="SSF55874">
    <property type="entry name" value="ATPase domain of HSP90 chaperone/DNA topoisomerase II/histidine kinase"/>
    <property type="match status" value="1"/>
</dbReference>
<dbReference type="PROSITE" id="PS50842">
    <property type="entry name" value="EXPANSIN_EG45"/>
    <property type="match status" value="1"/>
</dbReference>
<dbReference type="SMART" id="SM01340">
    <property type="entry name" value="DNA_mis_repair"/>
    <property type="match status" value="1"/>
</dbReference>
<evidence type="ECO:0000313" key="11">
    <source>
        <dbReference type="Proteomes" id="UP001445335"/>
    </source>
</evidence>
<dbReference type="InterPro" id="IPR036908">
    <property type="entry name" value="RlpA-like_sf"/>
</dbReference>
<keyword evidence="5" id="KW-0539">Nucleus</keyword>
<dbReference type="InterPro" id="IPR002099">
    <property type="entry name" value="MutL/Mlh/PMS"/>
</dbReference>
<dbReference type="Pfam" id="PF13589">
    <property type="entry name" value="HATPase_c_3"/>
    <property type="match status" value="1"/>
</dbReference>
<evidence type="ECO:0000259" key="9">
    <source>
        <dbReference type="PROSITE" id="PS50843"/>
    </source>
</evidence>
<evidence type="ECO:0000256" key="2">
    <source>
        <dbReference type="ARBA" id="ARBA00006082"/>
    </source>
</evidence>
<name>A0AAW1QHN5_9CHLO</name>
<dbReference type="Pfam" id="PF01357">
    <property type="entry name" value="Expansin_C"/>
    <property type="match status" value="1"/>
</dbReference>
<dbReference type="GO" id="GO:0006298">
    <property type="term" value="P:mismatch repair"/>
    <property type="evidence" value="ECO:0007669"/>
    <property type="project" value="InterPro"/>
</dbReference>
<dbReference type="InterPro" id="IPR036749">
    <property type="entry name" value="Expansin_CBD_sf"/>
</dbReference>
<comment type="caution">
    <text evidence="10">The sequence shown here is derived from an EMBL/GenBank/DDBJ whole genome shotgun (WGS) entry which is preliminary data.</text>
</comment>
<evidence type="ECO:0000256" key="7">
    <source>
        <dbReference type="SAM" id="SignalP"/>
    </source>
</evidence>
<dbReference type="GO" id="GO:0030983">
    <property type="term" value="F:mismatched DNA binding"/>
    <property type="evidence" value="ECO:0007669"/>
    <property type="project" value="InterPro"/>
</dbReference>
<dbReference type="InterPro" id="IPR013507">
    <property type="entry name" value="DNA_mismatch_S5_2-like"/>
</dbReference>